<evidence type="ECO:0000313" key="9">
    <source>
        <dbReference type="EMBL" id="PAA74281.1"/>
    </source>
</evidence>
<sequence length="212" mass="23994">RHIFSISYMKEAEMAGIDDVDDLLDQIEGSLQKKSTLTPVNSVKTNNSTKVNSTTATKTSDASDLLKSLDEIESDSKKSKSHPQKSSTEAPLTAKDYSNETPTLKCRSIFLAGPKEMEYGHCSLMQEKACDNMHCMKCDFQVLIFRGQHWVSSVNYMFFRNFMPDRQNLSKKLSNSPQHTAYCCQCSWTSVSNRKKLSQADSFQWCCNSHKS</sequence>
<dbReference type="PANTHER" id="PTHR33958">
    <property type="entry name" value="PROTEIN C8ORF37"/>
    <property type="match status" value="1"/>
</dbReference>
<dbReference type="EMBL" id="NIVC01000960">
    <property type="protein sequence ID" value="PAA74281.1"/>
    <property type="molecule type" value="Genomic_DNA"/>
</dbReference>
<dbReference type="EMBL" id="NIVC01003066">
    <property type="protein sequence ID" value="PAA53551.1"/>
    <property type="molecule type" value="Genomic_DNA"/>
</dbReference>
<comment type="function">
    <text evidence="4">May be involved in photoreceptor outer segment disk morphogenesis.</text>
</comment>
<reference evidence="9 10" key="1">
    <citation type="submission" date="2017-06" db="EMBL/GenBank/DDBJ databases">
        <title>A platform for efficient transgenesis in Macrostomum lignano, a flatworm model organism for stem cell research.</title>
        <authorList>
            <person name="Berezikov E."/>
        </authorList>
    </citation>
    <scope>NUCLEOTIDE SEQUENCE [LARGE SCALE GENOMIC DNA]</scope>
    <source>
        <strain evidence="9">DV1</strain>
        <tissue evidence="9">Whole organism</tissue>
    </source>
</reference>
<dbReference type="Proteomes" id="UP000215902">
    <property type="component" value="Unassembled WGS sequence"/>
</dbReference>
<dbReference type="InterPro" id="IPR029239">
    <property type="entry name" value="CFAP418"/>
</dbReference>
<protein>
    <recommendedName>
        <fullName evidence="5">Cilia- and flagella-associated protein 418</fullName>
    </recommendedName>
</protein>
<feature type="region of interest" description="Disordered" evidence="6">
    <location>
        <begin position="72"/>
        <end position="94"/>
    </location>
</feature>
<evidence type="ECO:0000256" key="5">
    <source>
        <dbReference type="ARBA" id="ARBA00026215"/>
    </source>
</evidence>
<dbReference type="Pfam" id="PF14996">
    <property type="entry name" value="RMP"/>
    <property type="match status" value="1"/>
</dbReference>
<feature type="non-terminal residue" evidence="9">
    <location>
        <position position="1"/>
    </location>
</feature>
<dbReference type="STRING" id="282301.A0A267FKK1"/>
<organism evidence="9 10">
    <name type="scientific">Macrostomum lignano</name>
    <dbReference type="NCBI Taxonomy" id="282301"/>
    <lineage>
        <taxon>Eukaryota</taxon>
        <taxon>Metazoa</taxon>
        <taxon>Spiralia</taxon>
        <taxon>Lophotrochozoa</taxon>
        <taxon>Platyhelminthes</taxon>
        <taxon>Rhabditophora</taxon>
        <taxon>Macrostomorpha</taxon>
        <taxon>Macrostomida</taxon>
        <taxon>Macrostomidae</taxon>
        <taxon>Macrostomum</taxon>
    </lineage>
</organism>
<gene>
    <name evidence="8" type="ORF">BOX15_Mlig019911g1</name>
    <name evidence="7" type="ORF">BOX15_Mlig019911g3</name>
    <name evidence="9" type="ORF">BOX15_Mlig019911g4</name>
</gene>
<proteinExistence type="predicted"/>
<dbReference type="EMBL" id="NIVC01001396">
    <property type="protein sequence ID" value="PAA68438.1"/>
    <property type="molecule type" value="Genomic_DNA"/>
</dbReference>
<evidence type="ECO:0000256" key="1">
    <source>
        <dbReference type="ARBA" id="ARBA00004437"/>
    </source>
</evidence>
<evidence type="ECO:0000256" key="6">
    <source>
        <dbReference type="SAM" id="MobiDB-lite"/>
    </source>
</evidence>
<keyword evidence="10" id="KW-1185">Reference proteome</keyword>
<evidence type="ECO:0000256" key="4">
    <source>
        <dbReference type="ARBA" id="ARBA00024819"/>
    </source>
</evidence>
<dbReference type="OrthoDB" id="259905at2759"/>
<keyword evidence="3" id="KW-0963">Cytoplasm</keyword>
<accession>A0A267FKK1</accession>
<evidence type="ECO:0000313" key="8">
    <source>
        <dbReference type="EMBL" id="PAA68438.1"/>
    </source>
</evidence>
<dbReference type="AlphaFoldDB" id="A0A267FKK1"/>
<comment type="caution">
    <text evidence="9">The sequence shown here is derived from an EMBL/GenBank/DDBJ whole genome shotgun (WGS) entry which is preliminary data.</text>
</comment>
<evidence type="ECO:0000313" key="10">
    <source>
        <dbReference type="Proteomes" id="UP000215902"/>
    </source>
</evidence>
<evidence type="ECO:0000256" key="3">
    <source>
        <dbReference type="ARBA" id="ARBA00022490"/>
    </source>
</evidence>
<name>A0A267FKK1_9PLAT</name>
<dbReference type="GO" id="GO:0001917">
    <property type="term" value="C:photoreceptor inner segment"/>
    <property type="evidence" value="ECO:0007669"/>
    <property type="project" value="UniProtKB-SubCell"/>
</dbReference>
<evidence type="ECO:0000313" key="7">
    <source>
        <dbReference type="EMBL" id="PAA53551.1"/>
    </source>
</evidence>
<evidence type="ECO:0000256" key="2">
    <source>
        <dbReference type="ARBA" id="ARBA00004496"/>
    </source>
</evidence>
<dbReference type="PANTHER" id="PTHR33958:SF1">
    <property type="entry name" value="CILIA- AND FLAGELLA-ASSOCIATED PROTEIN 418"/>
    <property type="match status" value="1"/>
</dbReference>
<dbReference type="GO" id="GO:0005829">
    <property type="term" value="C:cytosol"/>
    <property type="evidence" value="ECO:0007669"/>
    <property type="project" value="TreeGrafter"/>
</dbReference>
<comment type="subcellular location">
    <subcellularLocation>
        <location evidence="2">Cytoplasm</location>
    </subcellularLocation>
    <subcellularLocation>
        <location evidence="1">Photoreceptor inner segment</location>
    </subcellularLocation>
</comment>